<sequence length="74" mass="8182">MDTQSLTGYAGAGDLKISAVVNPDTVPLAAAYELAPEQATFFKTQTRVDDDDNLRCHILKVQEKAYHVSRLILF</sequence>
<organism evidence="2 3">
    <name type="scientific">Boletus reticuloceps</name>
    <dbReference type="NCBI Taxonomy" id="495285"/>
    <lineage>
        <taxon>Eukaryota</taxon>
        <taxon>Fungi</taxon>
        <taxon>Dikarya</taxon>
        <taxon>Basidiomycota</taxon>
        <taxon>Agaricomycotina</taxon>
        <taxon>Agaricomycetes</taxon>
        <taxon>Agaricomycetidae</taxon>
        <taxon>Boletales</taxon>
        <taxon>Boletineae</taxon>
        <taxon>Boletaceae</taxon>
        <taxon>Boletoideae</taxon>
        <taxon>Boletus</taxon>
    </lineage>
</organism>
<evidence type="ECO:0000313" key="1">
    <source>
        <dbReference type="EMBL" id="KAG6375909.1"/>
    </source>
</evidence>
<evidence type="ECO:0000313" key="3">
    <source>
        <dbReference type="Proteomes" id="UP000683000"/>
    </source>
</evidence>
<keyword evidence="3" id="KW-1185">Reference proteome</keyword>
<gene>
    <name evidence="2" type="ORF">JVT61DRAFT_11704</name>
    <name evidence="1" type="ORF">JVT61DRAFT_2777</name>
</gene>
<evidence type="ECO:0000313" key="2">
    <source>
        <dbReference type="EMBL" id="KAG6379254.1"/>
    </source>
</evidence>
<dbReference type="OrthoDB" id="2094832at2759"/>
<proteinExistence type="predicted"/>
<name>A0A8I2YTY2_9AGAM</name>
<dbReference type="EMBL" id="JAGFBS010000013">
    <property type="protein sequence ID" value="KAG6375909.1"/>
    <property type="molecule type" value="Genomic_DNA"/>
</dbReference>
<reference evidence="2" key="1">
    <citation type="submission" date="2021-03" db="EMBL/GenBank/DDBJ databases">
        <title>Evolutionary innovations through gain and loss of genes in the ectomycorrhizal Boletales.</title>
        <authorList>
            <person name="Wu G."/>
            <person name="Miyauchi S."/>
            <person name="Morin E."/>
            <person name="Yang Z.-L."/>
            <person name="Xu J."/>
            <person name="Martin F.M."/>
        </authorList>
    </citation>
    <scope>NUCLEOTIDE SEQUENCE</scope>
    <source>
        <strain evidence="2">BR01</strain>
    </source>
</reference>
<dbReference type="EMBL" id="JAGFBS010000005">
    <property type="protein sequence ID" value="KAG6379254.1"/>
    <property type="molecule type" value="Genomic_DNA"/>
</dbReference>
<dbReference type="AlphaFoldDB" id="A0A8I2YTY2"/>
<dbReference type="Proteomes" id="UP000683000">
    <property type="component" value="Unassembled WGS sequence"/>
</dbReference>
<protein>
    <submittedName>
        <fullName evidence="2">Uncharacterized protein</fullName>
    </submittedName>
</protein>
<comment type="caution">
    <text evidence="2">The sequence shown here is derived from an EMBL/GenBank/DDBJ whole genome shotgun (WGS) entry which is preliminary data.</text>
</comment>
<accession>A0A8I2YTY2</accession>